<dbReference type="Proteomes" id="UP001235849">
    <property type="component" value="Unassembled WGS sequence"/>
</dbReference>
<evidence type="ECO:0000259" key="1">
    <source>
        <dbReference type="Pfam" id="PF04389"/>
    </source>
</evidence>
<name>A0ABT7B1D8_9CYAN</name>
<dbReference type="EMBL" id="JAQOSO010000010">
    <property type="protein sequence ID" value="MDJ1172981.1"/>
    <property type="molecule type" value="Genomic_DNA"/>
</dbReference>
<dbReference type="PANTHER" id="PTHR12147">
    <property type="entry name" value="METALLOPEPTIDASE M28 FAMILY MEMBER"/>
    <property type="match status" value="1"/>
</dbReference>
<organism evidence="2 3">
    <name type="scientific">Roseofilum capinflatum BLCC-M114</name>
    <dbReference type="NCBI Taxonomy" id="3022440"/>
    <lineage>
        <taxon>Bacteria</taxon>
        <taxon>Bacillati</taxon>
        <taxon>Cyanobacteriota</taxon>
        <taxon>Cyanophyceae</taxon>
        <taxon>Desertifilales</taxon>
        <taxon>Desertifilaceae</taxon>
        <taxon>Roseofilum</taxon>
        <taxon>Roseofilum capinflatum</taxon>
    </lineage>
</organism>
<proteinExistence type="predicted"/>
<dbReference type="PANTHER" id="PTHR12147:SF26">
    <property type="entry name" value="PEPTIDASE M28 DOMAIN-CONTAINING PROTEIN"/>
    <property type="match status" value="1"/>
</dbReference>
<accession>A0ABT7B1D8</accession>
<dbReference type="Pfam" id="PF04389">
    <property type="entry name" value="Peptidase_M28"/>
    <property type="match status" value="1"/>
</dbReference>
<dbReference type="InterPro" id="IPR045175">
    <property type="entry name" value="M28_fam"/>
</dbReference>
<dbReference type="Gene3D" id="3.40.630.10">
    <property type="entry name" value="Zn peptidases"/>
    <property type="match status" value="1"/>
</dbReference>
<sequence>MLQMPGESYRDALSPLTVEEQQLAQGLERDVRKIASEPHNYLAYDNLVKTAQYLERQLTGAGYPVNHYKYTVDDQEFDNLEVEITGTTKPEEIIVIGAHYDSVANVPGANDNGSGAAAVLALARRFSGKGQQRTLRFVEFVNEEPPFFWTEDMGSLVYAKICQQRQDNIVGMMSLETMGYYSDKPGSQQYPTPLNLFYPMQGNFIAFIGNFDSGDWVRQVVDSFRQHTQFPSEGAALPNLLPGIGWSDHWSFWQQGYPGLMVTDTAPFRYPYYHRAEDTPDKIDYGKLARVVAGLERVIRDVSN</sequence>
<keyword evidence="3" id="KW-1185">Reference proteome</keyword>
<comment type="caution">
    <text evidence="2">The sequence shown here is derived from an EMBL/GenBank/DDBJ whole genome shotgun (WGS) entry which is preliminary data.</text>
</comment>
<feature type="domain" description="Peptidase M28" evidence="1">
    <location>
        <begin position="79"/>
        <end position="292"/>
    </location>
</feature>
<dbReference type="InterPro" id="IPR007484">
    <property type="entry name" value="Peptidase_M28"/>
</dbReference>
<evidence type="ECO:0000313" key="3">
    <source>
        <dbReference type="Proteomes" id="UP001235849"/>
    </source>
</evidence>
<gene>
    <name evidence="2" type="ORF">PMG25_02645</name>
</gene>
<dbReference type="SUPFAM" id="SSF53187">
    <property type="entry name" value="Zn-dependent exopeptidases"/>
    <property type="match status" value="1"/>
</dbReference>
<reference evidence="2 3" key="1">
    <citation type="submission" date="2023-01" db="EMBL/GenBank/DDBJ databases">
        <title>Novel diversity within Roseofilum (Cyanobacteria; Desertifilaceae) from marine benthic mats with descriptions of four novel species.</title>
        <authorList>
            <person name="Wang Y."/>
            <person name="Berthold D.E."/>
            <person name="Hu J."/>
            <person name="Lefler F.W."/>
            <person name="Laughinghouse H.D. IV."/>
        </authorList>
    </citation>
    <scope>NUCLEOTIDE SEQUENCE [LARGE SCALE GENOMIC DNA]</scope>
    <source>
        <strain evidence="2 3">BLCC-M114</strain>
    </source>
</reference>
<evidence type="ECO:0000313" key="2">
    <source>
        <dbReference type="EMBL" id="MDJ1172981.1"/>
    </source>
</evidence>
<protein>
    <submittedName>
        <fullName evidence="2">M28 family peptidase</fullName>
    </submittedName>
</protein>